<comment type="caution">
    <text evidence="1">The sequence shown here is derived from an EMBL/GenBank/DDBJ whole genome shotgun (WGS) entry which is preliminary data.</text>
</comment>
<dbReference type="Proteomes" id="UP000005156">
    <property type="component" value="Unassembled WGS sequence"/>
</dbReference>
<gene>
    <name evidence="1" type="ORF">HMPREF9439_01236</name>
</gene>
<sequence>MNVLRVNKSNWGEKFWARVVRLPPLFLSIEEQQAVQLIFNDMEPLCSQ</sequence>
<dbReference type="HOGENOM" id="CLU_3161792_0_0_4"/>
<evidence type="ECO:0000313" key="1">
    <source>
        <dbReference type="EMBL" id="EGG55032.1"/>
    </source>
</evidence>
<proteinExistence type="predicted"/>
<dbReference type="AlphaFoldDB" id="F3QJY9"/>
<name>F3QJY9_9BURK</name>
<evidence type="ECO:0000313" key="2">
    <source>
        <dbReference type="Proteomes" id="UP000005156"/>
    </source>
</evidence>
<feature type="non-terminal residue" evidence="1">
    <location>
        <position position="48"/>
    </location>
</feature>
<reference evidence="1 2" key="1">
    <citation type="submission" date="2011-02" db="EMBL/GenBank/DDBJ databases">
        <authorList>
            <person name="Weinstock G."/>
            <person name="Sodergren E."/>
            <person name="Clifton S."/>
            <person name="Fulton L."/>
            <person name="Fulton B."/>
            <person name="Courtney L."/>
            <person name="Fronick C."/>
            <person name="Harrison M."/>
            <person name="Strong C."/>
            <person name="Farmer C."/>
            <person name="Delahaunty K."/>
            <person name="Markovic C."/>
            <person name="Hall O."/>
            <person name="Minx P."/>
            <person name="Tomlinson C."/>
            <person name="Mitreva M."/>
            <person name="Hou S."/>
            <person name="Chen J."/>
            <person name="Wollam A."/>
            <person name="Pepin K.H."/>
            <person name="Johnson M."/>
            <person name="Bhonagiri V."/>
            <person name="Zhang X."/>
            <person name="Suruliraj S."/>
            <person name="Warren W."/>
            <person name="Chinwalla A."/>
            <person name="Mardis E.R."/>
            <person name="Wilson R.K."/>
        </authorList>
    </citation>
    <scope>NUCLEOTIDE SEQUENCE [LARGE SCALE GENOMIC DNA]</scope>
    <source>
        <strain evidence="1 2">YIT 11859</strain>
    </source>
</reference>
<protein>
    <submittedName>
        <fullName evidence="1">Uncharacterized protein</fullName>
    </submittedName>
</protein>
<organism evidence="1 2">
    <name type="scientific">Parasutterella excrementihominis YIT 11859</name>
    <dbReference type="NCBI Taxonomy" id="762966"/>
    <lineage>
        <taxon>Bacteria</taxon>
        <taxon>Pseudomonadati</taxon>
        <taxon>Pseudomonadota</taxon>
        <taxon>Betaproteobacteria</taxon>
        <taxon>Burkholderiales</taxon>
        <taxon>Sutterellaceae</taxon>
        <taxon>Parasutterella</taxon>
    </lineage>
</organism>
<keyword evidence="2" id="KW-1185">Reference proteome</keyword>
<accession>F3QJY9</accession>
<dbReference type="EMBL" id="AFBP01000032">
    <property type="protein sequence ID" value="EGG55032.1"/>
    <property type="molecule type" value="Genomic_DNA"/>
</dbReference>